<comment type="caution">
    <text evidence="1">The sequence shown here is derived from an EMBL/GenBank/DDBJ whole genome shotgun (WGS) entry which is preliminary data.</text>
</comment>
<dbReference type="OrthoDB" id="66095at2759"/>
<feature type="non-terminal residue" evidence="1">
    <location>
        <position position="213"/>
    </location>
</feature>
<evidence type="ECO:0000313" key="1">
    <source>
        <dbReference type="EMBL" id="KAJ2921066.1"/>
    </source>
</evidence>
<proteinExistence type="predicted"/>
<accession>A0A9W8M8C6</accession>
<reference evidence="1" key="1">
    <citation type="submission" date="2022-06" db="EMBL/GenBank/DDBJ databases">
        <title>Genome Sequence of Candolleomyces eurysporus.</title>
        <authorList>
            <person name="Buettner E."/>
        </authorList>
    </citation>
    <scope>NUCLEOTIDE SEQUENCE</scope>
    <source>
        <strain evidence="1">VTCC 930004</strain>
    </source>
</reference>
<sequence>MRQNIGPYWLATQPPVLDRANYCFYITPRLPSPTEGILFKVKKIVFRLWSHDQGWTTDTTGPEPYSGAKTWFQAAIIRGLGGGEIDRPDKVAHRIQGSSTQSTSASASAENAALVGAFQVPNPSRSGSKVWHLQRNARAWWEETLHEITWTDQDDPEKKDDVKQFLDETGTGLGYGFVRQLAPGDRIAIYARARDFCWVNYVRAVEIRVYYSI</sequence>
<dbReference type="Proteomes" id="UP001140091">
    <property type="component" value="Unassembled WGS sequence"/>
</dbReference>
<organism evidence="1 2">
    <name type="scientific">Candolleomyces eurysporus</name>
    <dbReference type="NCBI Taxonomy" id="2828524"/>
    <lineage>
        <taxon>Eukaryota</taxon>
        <taxon>Fungi</taxon>
        <taxon>Dikarya</taxon>
        <taxon>Basidiomycota</taxon>
        <taxon>Agaricomycotina</taxon>
        <taxon>Agaricomycetes</taxon>
        <taxon>Agaricomycetidae</taxon>
        <taxon>Agaricales</taxon>
        <taxon>Agaricineae</taxon>
        <taxon>Psathyrellaceae</taxon>
        <taxon>Candolleomyces</taxon>
    </lineage>
</organism>
<dbReference type="EMBL" id="JANBPK010001683">
    <property type="protein sequence ID" value="KAJ2921066.1"/>
    <property type="molecule type" value="Genomic_DNA"/>
</dbReference>
<evidence type="ECO:0000313" key="2">
    <source>
        <dbReference type="Proteomes" id="UP001140091"/>
    </source>
</evidence>
<gene>
    <name evidence="1" type="ORF">H1R20_g16029</name>
</gene>
<keyword evidence="2" id="KW-1185">Reference proteome</keyword>
<name>A0A9W8M8C6_9AGAR</name>
<protein>
    <submittedName>
        <fullName evidence="1">Uncharacterized protein</fullName>
    </submittedName>
</protein>
<dbReference type="AlphaFoldDB" id="A0A9W8M8C6"/>